<feature type="compositionally biased region" description="Basic and acidic residues" evidence="1">
    <location>
        <begin position="117"/>
        <end position="130"/>
    </location>
</feature>
<dbReference type="EMBL" id="GECZ01000696">
    <property type="protein sequence ID" value="JAS69073.1"/>
    <property type="molecule type" value="Transcribed_RNA"/>
</dbReference>
<feature type="compositionally biased region" description="Pro residues" evidence="1">
    <location>
        <begin position="198"/>
        <end position="240"/>
    </location>
</feature>
<accession>A0A1B6H323</accession>
<feature type="non-terminal residue" evidence="2">
    <location>
        <position position="1"/>
    </location>
</feature>
<reference evidence="2" key="1">
    <citation type="submission" date="2015-11" db="EMBL/GenBank/DDBJ databases">
        <title>De novo transcriptome assembly of four potential Pierce s Disease insect vectors from Arizona vineyards.</title>
        <authorList>
            <person name="Tassone E.E."/>
        </authorList>
    </citation>
    <scope>NUCLEOTIDE SEQUENCE</scope>
</reference>
<protein>
    <submittedName>
        <fullName evidence="2">Uncharacterized protein</fullName>
    </submittedName>
</protein>
<dbReference type="AlphaFoldDB" id="A0A1B6H323"/>
<evidence type="ECO:0000256" key="1">
    <source>
        <dbReference type="SAM" id="MobiDB-lite"/>
    </source>
</evidence>
<evidence type="ECO:0000313" key="2">
    <source>
        <dbReference type="EMBL" id="JAS69073.1"/>
    </source>
</evidence>
<name>A0A1B6H323_9HEMI</name>
<feature type="region of interest" description="Disordered" evidence="1">
    <location>
        <begin position="198"/>
        <end position="273"/>
    </location>
</feature>
<organism evidence="2">
    <name type="scientific">Cuerna arida</name>
    <dbReference type="NCBI Taxonomy" id="1464854"/>
    <lineage>
        <taxon>Eukaryota</taxon>
        <taxon>Metazoa</taxon>
        <taxon>Ecdysozoa</taxon>
        <taxon>Arthropoda</taxon>
        <taxon>Hexapoda</taxon>
        <taxon>Insecta</taxon>
        <taxon>Pterygota</taxon>
        <taxon>Neoptera</taxon>
        <taxon>Paraneoptera</taxon>
        <taxon>Hemiptera</taxon>
        <taxon>Auchenorrhyncha</taxon>
        <taxon>Membracoidea</taxon>
        <taxon>Cicadellidae</taxon>
        <taxon>Cicadellinae</taxon>
        <taxon>Proconiini</taxon>
        <taxon>Cuerna</taxon>
    </lineage>
</organism>
<feature type="compositionally biased region" description="Low complexity" evidence="1">
    <location>
        <begin position="256"/>
        <end position="273"/>
    </location>
</feature>
<feature type="region of interest" description="Disordered" evidence="1">
    <location>
        <begin position="101"/>
        <end position="136"/>
    </location>
</feature>
<feature type="compositionally biased region" description="Low complexity" evidence="1">
    <location>
        <begin position="101"/>
        <end position="114"/>
    </location>
</feature>
<sequence length="273" mass="29231">VLILGFLVAQQACADSELSSLAPAKGSNATIPDKNSSYPDTILLLPSNSSDPESSVILLVDILPQRPTSNESDPNISGVEDENEDIVRKIMSFVAAIEGNATDSTKTSSDNSTALQEPKDDSTMKQRDSDSPLVRRKRTFKKKGCMVCGMLGHVMSMIPKKGGCGVMGCGQPTYYQPPPCGHPMSPCGRPPPQPVYHPPPQPVYHPPPQPVYHPPPQPVYHPPPQPTCDPCQRPRPPPQPCHNCQSGYGGGGGGSYSSSSASAQSNSYSWRKK</sequence>
<gene>
    <name evidence="2" type="ORF">g.19545</name>
</gene>
<proteinExistence type="predicted"/>